<gene>
    <name evidence="1" type="ORF">DSO57_1015825</name>
</gene>
<evidence type="ECO:0000313" key="2">
    <source>
        <dbReference type="Proteomes" id="UP001165960"/>
    </source>
</evidence>
<keyword evidence="2" id="KW-1185">Reference proteome</keyword>
<dbReference type="EMBL" id="QTSX02002903">
    <property type="protein sequence ID" value="KAJ9073495.1"/>
    <property type="molecule type" value="Genomic_DNA"/>
</dbReference>
<proteinExistence type="predicted"/>
<organism evidence="1 2">
    <name type="scientific">Entomophthora muscae</name>
    <dbReference type="NCBI Taxonomy" id="34485"/>
    <lineage>
        <taxon>Eukaryota</taxon>
        <taxon>Fungi</taxon>
        <taxon>Fungi incertae sedis</taxon>
        <taxon>Zoopagomycota</taxon>
        <taxon>Entomophthoromycotina</taxon>
        <taxon>Entomophthoromycetes</taxon>
        <taxon>Entomophthorales</taxon>
        <taxon>Entomophthoraceae</taxon>
        <taxon>Entomophthora</taxon>
    </lineage>
</organism>
<protein>
    <submittedName>
        <fullName evidence="1">Uncharacterized protein</fullName>
    </submittedName>
</protein>
<reference evidence="1" key="1">
    <citation type="submission" date="2022-04" db="EMBL/GenBank/DDBJ databases">
        <title>Genome of the entomopathogenic fungus Entomophthora muscae.</title>
        <authorList>
            <person name="Elya C."/>
            <person name="Lovett B.R."/>
            <person name="Lee E."/>
            <person name="Macias A.M."/>
            <person name="Hajek A.E."/>
            <person name="De Bivort B.L."/>
            <person name="Kasson M.T."/>
            <person name="De Fine Licht H.H."/>
            <person name="Stajich J.E."/>
        </authorList>
    </citation>
    <scope>NUCLEOTIDE SEQUENCE</scope>
    <source>
        <strain evidence="1">Berkeley</strain>
    </source>
</reference>
<sequence length="163" mass="18166">MFQREYLIQFSTVFVVFLLWFLSSFALRYFQYSASKPLEPSSSAEVEANQAEYIATQHARFRSAIAAERTLLDGFLLLAVGVAMNCFGQGNRTAGDVLSLIAMVSLFFMTVFHYTGHSSITFTLWIIISIALLALYIVPFVTGSLYLGYYNVVTPIINVAPSS</sequence>
<evidence type="ECO:0000313" key="1">
    <source>
        <dbReference type="EMBL" id="KAJ9073495.1"/>
    </source>
</evidence>
<dbReference type="Proteomes" id="UP001165960">
    <property type="component" value="Unassembled WGS sequence"/>
</dbReference>
<name>A0ACC2TFM1_9FUNG</name>
<comment type="caution">
    <text evidence="1">The sequence shown here is derived from an EMBL/GenBank/DDBJ whole genome shotgun (WGS) entry which is preliminary data.</text>
</comment>
<accession>A0ACC2TFM1</accession>